<feature type="signal peptide" evidence="1">
    <location>
        <begin position="1"/>
        <end position="20"/>
    </location>
</feature>
<keyword evidence="1" id="KW-0732">Signal</keyword>
<dbReference type="EMBL" id="JAGRRH010000004">
    <property type="protein sequence ID" value="KAG7371295.1"/>
    <property type="molecule type" value="Genomic_DNA"/>
</dbReference>
<feature type="chain" id="PRO_5039948340" evidence="1">
    <location>
        <begin position="21"/>
        <end position="317"/>
    </location>
</feature>
<evidence type="ECO:0000313" key="2">
    <source>
        <dbReference type="EMBL" id="KAG7371295.1"/>
    </source>
</evidence>
<sequence length="317" mass="34369">MKLFAAAFITLLTLLPTAFGRCSPFLSLVELLQIKTQTQFRSPSMYPKLTLLPTAFGRCSPFLSLVELLQIKTQTHFKHADPLTVTFTNDIHVTDRTYCILVKLKADGLATLVATKQFSYKVTAPTTGSVTVDCTMSDLGDVTTNDLAADLADVITGNANPGLIAKSLSDGTPVRFGDSFTVELSTLSGFDAEITSITIDCGTEFLTGNIGRQEYPDPAMVDVTLPLVCFADASRANHEVTIGVTWWINNDSVRRLRGLQNNDDLPDNGSFEYALDAEIVPMEDGSSASVTKFYYCASAASAGMAAVLLLQVHREER</sequence>
<evidence type="ECO:0000313" key="3">
    <source>
        <dbReference type="Proteomes" id="UP000693970"/>
    </source>
</evidence>
<keyword evidence="3" id="KW-1185">Reference proteome</keyword>
<evidence type="ECO:0000256" key="1">
    <source>
        <dbReference type="SAM" id="SignalP"/>
    </source>
</evidence>
<proteinExistence type="predicted"/>
<reference evidence="2" key="2">
    <citation type="submission" date="2021-04" db="EMBL/GenBank/DDBJ databases">
        <authorList>
            <person name="Podell S."/>
        </authorList>
    </citation>
    <scope>NUCLEOTIDE SEQUENCE</scope>
    <source>
        <strain evidence="2">Hildebrandi</strain>
    </source>
</reference>
<accession>A0A9K3M0N3</accession>
<protein>
    <submittedName>
        <fullName evidence="2">Uncharacterized protein</fullName>
    </submittedName>
</protein>
<name>A0A9K3M0N3_9STRA</name>
<gene>
    <name evidence="2" type="ORF">IV203_019865</name>
</gene>
<reference evidence="2" key="1">
    <citation type="journal article" date="2021" name="Sci. Rep.">
        <title>Diploid genomic architecture of Nitzschia inconspicua, an elite biomass production diatom.</title>
        <authorList>
            <person name="Oliver A."/>
            <person name="Podell S."/>
            <person name="Pinowska A."/>
            <person name="Traller J.C."/>
            <person name="Smith S.R."/>
            <person name="McClure R."/>
            <person name="Beliaev A."/>
            <person name="Bohutskyi P."/>
            <person name="Hill E.A."/>
            <person name="Rabines A."/>
            <person name="Zheng H."/>
            <person name="Allen L.Z."/>
            <person name="Kuo A."/>
            <person name="Grigoriev I.V."/>
            <person name="Allen A.E."/>
            <person name="Hazlebeck D."/>
            <person name="Allen E.E."/>
        </authorList>
    </citation>
    <scope>NUCLEOTIDE SEQUENCE</scope>
    <source>
        <strain evidence="2">Hildebrandi</strain>
    </source>
</reference>
<dbReference type="Proteomes" id="UP000693970">
    <property type="component" value="Unassembled WGS sequence"/>
</dbReference>
<organism evidence="2 3">
    <name type="scientific">Nitzschia inconspicua</name>
    <dbReference type="NCBI Taxonomy" id="303405"/>
    <lineage>
        <taxon>Eukaryota</taxon>
        <taxon>Sar</taxon>
        <taxon>Stramenopiles</taxon>
        <taxon>Ochrophyta</taxon>
        <taxon>Bacillariophyta</taxon>
        <taxon>Bacillariophyceae</taxon>
        <taxon>Bacillariophycidae</taxon>
        <taxon>Bacillariales</taxon>
        <taxon>Bacillariaceae</taxon>
        <taxon>Nitzschia</taxon>
    </lineage>
</organism>
<comment type="caution">
    <text evidence="2">The sequence shown here is derived from an EMBL/GenBank/DDBJ whole genome shotgun (WGS) entry which is preliminary data.</text>
</comment>
<dbReference type="AlphaFoldDB" id="A0A9K3M0N3"/>